<evidence type="ECO:0000256" key="6">
    <source>
        <dbReference type="ARBA" id="ARBA00022777"/>
    </source>
</evidence>
<dbReference type="InterPro" id="IPR036061">
    <property type="entry name" value="CheW-like_dom_sf"/>
</dbReference>
<evidence type="ECO:0000259" key="12">
    <source>
        <dbReference type="PROSITE" id="PS50109"/>
    </source>
</evidence>
<feature type="modified residue" description="4-aspartylphosphate" evidence="10">
    <location>
        <position position="613"/>
    </location>
</feature>
<evidence type="ECO:0000259" key="13">
    <source>
        <dbReference type="PROSITE" id="PS50110"/>
    </source>
</evidence>
<dbReference type="EC" id="2.7.13.3" evidence="2"/>
<evidence type="ECO:0000256" key="5">
    <source>
        <dbReference type="ARBA" id="ARBA00022679"/>
    </source>
</evidence>
<dbReference type="PROSITE" id="PS50894">
    <property type="entry name" value="HPT"/>
    <property type="match status" value="1"/>
</dbReference>
<feature type="domain" description="Histidine kinase" evidence="12">
    <location>
        <begin position="162"/>
        <end position="403"/>
    </location>
</feature>
<dbReference type="EMBL" id="QRGA01000008">
    <property type="protein sequence ID" value="RDU98018.1"/>
    <property type="molecule type" value="Genomic_DNA"/>
</dbReference>
<proteinExistence type="predicted"/>
<keyword evidence="6 15" id="KW-0418">Kinase</keyword>
<dbReference type="InterPro" id="IPR036890">
    <property type="entry name" value="HATPase_C_sf"/>
</dbReference>
<comment type="function">
    <text evidence="8">Involved in the transmission of sensory signals from the chemoreceptors to the flagellar motors. CheA is autophosphorylated; it can transfer its phosphate group to either CheB or CheY.</text>
</comment>
<gene>
    <name evidence="15" type="ORF">DWV00_15960</name>
</gene>
<evidence type="ECO:0000256" key="3">
    <source>
        <dbReference type="ARBA" id="ARBA00021495"/>
    </source>
</evidence>
<evidence type="ECO:0000313" key="15">
    <source>
        <dbReference type="EMBL" id="RDU98018.1"/>
    </source>
</evidence>
<protein>
    <recommendedName>
        <fullName evidence="3">Chemotaxis protein CheA</fullName>
        <ecNumber evidence="2">2.7.13.3</ecNumber>
    </recommendedName>
</protein>
<organism evidence="15 16">
    <name type="scientific">Trinickia dinghuensis</name>
    <dbReference type="NCBI Taxonomy" id="2291023"/>
    <lineage>
        <taxon>Bacteria</taxon>
        <taxon>Pseudomonadati</taxon>
        <taxon>Pseudomonadota</taxon>
        <taxon>Betaproteobacteria</taxon>
        <taxon>Burkholderiales</taxon>
        <taxon>Burkholderiaceae</taxon>
        <taxon>Trinickia</taxon>
    </lineage>
</organism>
<feature type="domain" description="HPt" evidence="14">
    <location>
        <begin position="1"/>
        <end position="102"/>
    </location>
</feature>
<dbReference type="PROSITE" id="PS50110">
    <property type="entry name" value="RESPONSE_REGULATORY"/>
    <property type="match status" value="1"/>
</dbReference>
<keyword evidence="11" id="KW-0175">Coiled coil</keyword>
<feature type="modified residue" description="Phosphohistidine" evidence="9">
    <location>
        <position position="45"/>
    </location>
</feature>
<dbReference type="SMART" id="SM00448">
    <property type="entry name" value="REC"/>
    <property type="match status" value="1"/>
</dbReference>
<dbReference type="InterPro" id="IPR001789">
    <property type="entry name" value="Sig_transdc_resp-reg_receiver"/>
</dbReference>
<dbReference type="Pfam" id="PF01627">
    <property type="entry name" value="Hpt"/>
    <property type="match status" value="1"/>
</dbReference>
<dbReference type="SUPFAM" id="SSF47226">
    <property type="entry name" value="Histidine-containing phosphotransfer domain, HPT domain"/>
    <property type="match status" value="1"/>
</dbReference>
<dbReference type="InterPro" id="IPR051315">
    <property type="entry name" value="Bact_Chemotaxis_CheA"/>
</dbReference>
<dbReference type="PANTHER" id="PTHR43395">
    <property type="entry name" value="SENSOR HISTIDINE KINASE CHEA"/>
    <property type="match status" value="1"/>
</dbReference>
<evidence type="ECO:0000256" key="11">
    <source>
        <dbReference type="SAM" id="Coils"/>
    </source>
</evidence>
<dbReference type="SUPFAM" id="SSF52172">
    <property type="entry name" value="CheY-like"/>
    <property type="match status" value="1"/>
</dbReference>
<dbReference type="GO" id="GO:0000155">
    <property type="term" value="F:phosphorelay sensor kinase activity"/>
    <property type="evidence" value="ECO:0007669"/>
    <property type="project" value="UniProtKB-ARBA"/>
</dbReference>
<dbReference type="SUPFAM" id="SSF55874">
    <property type="entry name" value="ATPase domain of HSP90 chaperone/DNA topoisomerase II/histidine kinase"/>
    <property type="match status" value="1"/>
</dbReference>
<evidence type="ECO:0000256" key="2">
    <source>
        <dbReference type="ARBA" id="ARBA00012438"/>
    </source>
</evidence>
<dbReference type="PANTHER" id="PTHR43395:SF1">
    <property type="entry name" value="CHEMOTAXIS PROTEIN CHEA"/>
    <property type="match status" value="1"/>
</dbReference>
<dbReference type="InterPro" id="IPR036641">
    <property type="entry name" value="HPT_dom_sf"/>
</dbReference>
<dbReference type="FunFam" id="3.30.565.10:FF:000016">
    <property type="entry name" value="Chemotaxis protein CheA, putative"/>
    <property type="match status" value="1"/>
</dbReference>
<dbReference type="InterPro" id="IPR008207">
    <property type="entry name" value="Sig_transdc_His_kin_Hpt_dom"/>
</dbReference>
<feature type="coiled-coil region" evidence="11">
    <location>
        <begin position="164"/>
        <end position="219"/>
    </location>
</feature>
<keyword evidence="4 10" id="KW-0597">Phosphoprotein</keyword>
<dbReference type="InterPro" id="IPR011006">
    <property type="entry name" value="CheY-like_superfamily"/>
</dbReference>
<comment type="catalytic activity">
    <reaction evidence="1">
        <text>ATP + protein L-histidine = ADP + protein N-phospho-L-histidine.</text>
        <dbReference type="EC" id="2.7.13.3"/>
    </reaction>
</comment>
<dbReference type="RefSeq" id="WP_115534544.1">
    <property type="nucleotide sequence ID" value="NZ_QRGA01000008.1"/>
</dbReference>
<keyword evidence="16" id="KW-1185">Reference proteome</keyword>
<evidence type="ECO:0000256" key="1">
    <source>
        <dbReference type="ARBA" id="ARBA00000085"/>
    </source>
</evidence>
<dbReference type="Pfam" id="PF00072">
    <property type="entry name" value="Response_reg"/>
    <property type="match status" value="1"/>
</dbReference>
<dbReference type="InterPro" id="IPR002545">
    <property type="entry name" value="CheW-lke_dom"/>
</dbReference>
<dbReference type="Pfam" id="PF02518">
    <property type="entry name" value="HATPase_c"/>
    <property type="match status" value="1"/>
</dbReference>
<feature type="domain" description="Response regulatory" evidence="13">
    <location>
        <begin position="564"/>
        <end position="680"/>
    </location>
</feature>
<evidence type="ECO:0000256" key="7">
    <source>
        <dbReference type="ARBA" id="ARBA00023012"/>
    </source>
</evidence>
<dbReference type="Proteomes" id="UP000256838">
    <property type="component" value="Unassembled WGS sequence"/>
</dbReference>
<evidence type="ECO:0000256" key="8">
    <source>
        <dbReference type="ARBA" id="ARBA00035100"/>
    </source>
</evidence>
<keyword evidence="7" id="KW-0902">Two-component regulatory system</keyword>
<dbReference type="InterPro" id="IPR004358">
    <property type="entry name" value="Sig_transdc_His_kin-like_C"/>
</dbReference>
<sequence length="683" mass="72951">MAKDPYRYFRVEARELLDQICAGVLELEKGRHDAELVARLLRLAHTLKGAAHVVKLGEIAELTHMLEEELTPYRSDGEAPERDKIDGMLTRLDAIEGHLSLLPSSEATISVAPVKSASAADVANAANAPNADASITPAKNETPELPTRAPRADVAMVDALLEGLNELSSELASMRRVMAKVGREWMLPAGIERNLTSGVERMGRELHQLRDTADRLRLTPVSNVFTTLERVARDAAHSVGKQVQFVAGGGEVRLDGQVLDIVQDALVQLVRNAVAHGIETAAERLTAGKPAAGRITLQMEQQGCYVLFRCVDDGAGVDLDAVERAARSKNMAAATHAGFDTGEWLSVLLKGGISTTRTVTTLAGRGVGLDVVREAMQRLNGRISGRTTRGEGTTIELRVPVSLASIEVLIVEISNQTVAIPLDAVRRVRRIGPAEIVRAPDGDGILDDGVLISLISPTLGRTAALAATTATARYASERAEARAKTAAVLSCGGVTAAVKVDRLYGTESILLRPLPALAAADAIVAGTFLDRDGVPRAVLAPEALIAAPPARPSHDHPAADVPRPILIIDDSLTTRMLETSILESAGFTVESAASAEEGLEKARFKDYALFLVDIEMPGMNGFEFVELSRGDATLREVPCILVSSRDSAEDKRRAEIAGAAAYIVKSQFDQTEFLQCVDGLTDR</sequence>
<evidence type="ECO:0000313" key="16">
    <source>
        <dbReference type="Proteomes" id="UP000256838"/>
    </source>
</evidence>
<reference evidence="15 16" key="1">
    <citation type="submission" date="2018-08" db="EMBL/GenBank/DDBJ databases">
        <title>Paraburkholderia sp. DHOM06 isolated from forest soil.</title>
        <authorList>
            <person name="Gao Z.-H."/>
            <person name="Qiu L.-H."/>
        </authorList>
    </citation>
    <scope>NUCLEOTIDE SEQUENCE [LARGE SCALE GENOMIC DNA]</scope>
    <source>
        <strain evidence="15 16">DHOM06</strain>
    </source>
</reference>
<dbReference type="SUPFAM" id="SSF50341">
    <property type="entry name" value="CheW-like"/>
    <property type="match status" value="1"/>
</dbReference>
<dbReference type="InterPro" id="IPR003594">
    <property type="entry name" value="HATPase_dom"/>
</dbReference>
<dbReference type="AlphaFoldDB" id="A0A3D8JY26"/>
<dbReference type="InterPro" id="IPR005467">
    <property type="entry name" value="His_kinase_dom"/>
</dbReference>
<evidence type="ECO:0000256" key="10">
    <source>
        <dbReference type="PROSITE-ProRule" id="PRU00169"/>
    </source>
</evidence>
<dbReference type="CDD" id="cd00088">
    <property type="entry name" value="HPT"/>
    <property type="match status" value="1"/>
</dbReference>
<dbReference type="Gene3D" id="3.40.50.2300">
    <property type="match status" value="1"/>
</dbReference>
<dbReference type="Gene3D" id="3.30.565.10">
    <property type="entry name" value="Histidine kinase-like ATPase, C-terminal domain"/>
    <property type="match status" value="1"/>
</dbReference>
<dbReference type="SMART" id="SM00387">
    <property type="entry name" value="HATPase_c"/>
    <property type="match status" value="1"/>
</dbReference>
<evidence type="ECO:0000259" key="14">
    <source>
        <dbReference type="PROSITE" id="PS50894"/>
    </source>
</evidence>
<dbReference type="OrthoDB" id="9803176at2"/>
<evidence type="ECO:0000256" key="4">
    <source>
        <dbReference type="ARBA" id="ARBA00022553"/>
    </source>
</evidence>
<dbReference type="SMART" id="SM00260">
    <property type="entry name" value="CheW"/>
    <property type="match status" value="1"/>
</dbReference>
<keyword evidence="5" id="KW-0808">Transferase</keyword>
<dbReference type="GO" id="GO:0006935">
    <property type="term" value="P:chemotaxis"/>
    <property type="evidence" value="ECO:0007669"/>
    <property type="project" value="InterPro"/>
</dbReference>
<dbReference type="PRINTS" id="PR00344">
    <property type="entry name" value="BCTRLSENSOR"/>
</dbReference>
<evidence type="ECO:0000256" key="9">
    <source>
        <dbReference type="PROSITE-ProRule" id="PRU00110"/>
    </source>
</evidence>
<name>A0A3D8JY26_9BURK</name>
<comment type="caution">
    <text evidence="15">The sequence shown here is derived from an EMBL/GenBank/DDBJ whole genome shotgun (WGS) entry which is preliminary data.</text>
</comment>
<dbReference type="Gene3D" id="1.20.120.160">
    <property type="entry name" value="HPT domain"/>
    <property type="match status" value="1"/>
</dbReference>
<dbReference type="Pfam" id="PF01584">
    <property type="entry name" value="CheW"/>
    <property type="match status" value="1"/>
</dbReference>
<dbReference type="SMART" id="SM00073">
    <property type="entry name" value="HPT"/>
    <property type="match status" value="1"/>
</dbReference>
<accession>A0A3D8JY26</accession>
<dbReference type="PROSITE" id="PS50109">
    <property type="entry name" value="HIS_KIN"/>
    <property type="match status" value="1"/>
</dbReference>